<dbReference type="Pfam" id="PF01607">
    <property type="entry name" value="CBM_14"/>
    <property type="match status" value="1"/>
</dbReference>
<dbReference type="InterPro" id="IPR002557">
    <property type="entry name" value="Chitin-bd_dom"/>
</dbReference>
<feature type="domain" description="Chitin-binding type-2" evidence="2">
    <location>
        <begin position="81"/>
        <end position="139"/>
    </location>
</feature>
<protein>
    <submittedName>
        <fullName evidence="3">Jg10329 protein</fullName>
    </submittedName>
</protein>
<sequence length="144" mass="16947">MKHGNVNRRSNRRRRRFPGRAHMRSLSFSHSNSPMGRQFRPERASAAVLCQHPKDFEYYHILHLPHDPPLHPVFEKPPPTRFSCQGRSRGYYADVESGCQAYHFCWHQHLVSTDLCTNGTLFNEQFQVCDHFYNVRCGSPYEDL</sequence>
<evidence type="ECO:0000256" key="1">
    <source>
        <dbReference type="SAM" id="MobiDB-lite"/>
    </source>
</evidence>
<comment type="caution">
    <text evidence="3">The sequence shown here is derived from an EMBL/GenBank/DDBJ whole genome shotgun (WGS) entry which is preliminary data.</text>
</comment>
<dbReference type="SUPFAM" id="SSF57625">
    <property type="entry name" value="Invertebrate chitin-binding proteins"/>
    <property type="match status" value="1"/>
</dbReference>
<dbReference type="SMART" id="SM00494">
    <property type="entry name" value="ChtBD2"/>
    <property type="match status" value="1"/>
</dbReference>
<keyword evidence="4" id="KW-1185">Reference proteome</keyword>
<dbReference type="GO" id="GO:0008061">
    <property type="term" value="F:chitin binding"/>
    <property type="evidence" value="ECO:0007669"/>
    <property type="project" value="InterPro"/>
</dbReference>
<reference evidence="3" key="1">
    <citation type="submission" date="2022-03" db="EMBL/GenBank/DDBJ databases">
        <authorList>
            <person name="Lindestad O."/>
        </authorList>
    </citation>
    <scope>NUCLEOTIDE SEQUENCE</scope>
</reference>
<name>A0A8S4RNY2_9NEOP</name>
<proteinExistence type="predicted"/>
<dbReference type="Proteomes" id="UP000838756">
    <property type="component" value="Unassembled WGS sequence"/>
</dbReference>
<gene>
    <name evidence="3" type="primary">jg10329</name>
    <name evidence="3" type="ORF">PAEG_LOCUS15163</name>
</gene>
<dbReference type="PANTHER" id="PTHR22933:SF43">
    <property type="entry name" value="LP10131P"/>
    <property type="match status" value="1"/>
</dbReference>
<feature type="compositionally biased region" description="Polar residues" evidence="1">
    <location>
        <begin position="26"/>
        <end position="35"/>
    </location>
</feature>
<evidence type="ECO:0000313" key="3">
    <source>
        <dbReference type="EMBL" id="CAH2238004.1"/>
    </source>
</evidence>
<feature type="region of interest" description="Disordered" evidence="1">
    <location>
        <begin position="1"/>
        <end position="37"/>
    </location>
</feature>
<dbReference type="OrthoDB" id="6514762at2759"/>
<dbReference type="InterPro" id="IPR036508">
    <property type="entry name" value="Chitin-bd_dom_sf"/>
</dbReference>
<dbReference type="PANTHER" id="PTHR22933">
    <property type="entry name" value="FI18007P1-RELATED"/>
    <property type="match status" value="1"/>
</dbReference>
<dbReference type="AlphaFoldDB" id="A0A8S4RNY2"/>
<dbReference type="EMBL" id="CAKXAJ010025314">
    <property type="protein sequence ID" value="CAH2238004.1"/>
    <property type="molecule type" value="Genomic_DNA"/>
</dbReference>
<evidence type="ECO:0000313" key="4">
    <source>
        <dbReference type="Proteomes" id="UP000838756"/>
    </source>
</evidence>
<dbReference type="GO" id="GO:0005576">
    <property type="term" value="C:extracellular region"/>
    <property type="evidence" value="ECO:0007669"/>
    <property type="project" value="InterPro"/>
</dbReference>
<accession>A0A8S4RNY2</accession>
<dbReference type="Gene3D" id="2.170.140.10">
    <property type="entry name" value="Chitin binding domain"/>
    <property type="match status" value="1"/>
</dbReference>
<dbReference type="PROSITE" id="PS50940">
    <property type="entry name" value="CHIT_BIND_II"/>
    <property type="match status" value="1"/>
</dbReference>
<organism evidence="3 4">
    <name type="scientific">Pararge aegeria aegeria</name>
    <dbReference type="NCBI Taxonomy" id="348720"/>
    <lineage>
        <taxon>Eukaryota</taxon>
        <taxon>Metazoa</taxon>
        <taxon>Ecdysozoa</taxon>
        <taxon>Arthropoda</taxon>
        <taxon>Hexapoda</taxon>
        <taxon>Insecta</taxon>
        <taxon>Pterygota</taxon>
        <taxon>Neoptera</taxon>
        <taxon>Endopterygota</taxon>
        <taxon>Lepidoptera</taxon>
        <taxon>Glossata</taxon>
        <taxon>Ditrysia</taxon>
        <taxon>Papilionoidea</taxon>
        <taxon>Nymphalidae</taxon>
        <taxon>Satyrinae</taxon>
        <taxon>Satyrini</taxon>
        <taxon>Parargina</taxon>
        <taxon>Pararge</taxon>
    </lineage>
</organism>
<feature type="compositionally biased region" description="Basic residues" evidence="1">
    <location>
        <begin position="1"/>
        <end position="23"/>
    </location>
</feature>
<evidence type="ECO:0000259" key="2">
    <source>
        <dbReference type="PROSITE" id="PS50940"/>
    </source>
</evidence>
<dbReference type="InterPro" id="IPR052976">
    <property type="entry name" value="Scoloptoxin-like"/>
</dbReference>